<dbReference type="SMART" id="SM00220">
    <property type="entry name" value="S_TKc"/>
    <property type="match status" value="1"/>
</dbReference>
<dbReference type="SUPFAM" id="SSF56112">
    <property type="entry name" value="Protein kinase-like (PK-like)"/>
    <property type="match status" value="1"/>
</dbReference>
<feature type="compositionally biased region" description="Acidic residues" evidence="12">
    <location>
        <begin position="360"/>
        <end position="378"/>
    </location>
</feature>
<sequence length="378" mass="42215">MAANAFLNPSSASTGTKAQQREEARKTQEHVRQMCVRGGERVPPYELVELIGKGSYGRVFMSRSIEHAKMVAVKIIEIDSSDYGEDIRNRDNAIKEYVNEIRILKQLKDSRAQNVNILYDAFPLQSQMWIVSEYCPGGSVHTLMKASPTGLEEQYIIPIARELAVALKSVHDAGIVHRDVKAGNVLITADGRVQLCDFGISGIMESELSKRSTFIGTPNWMPPELLNSNPDFGGDPNHHLSYGNEVDCWAFGCTLIEMATGQPPNARTRHFDLVSALMKALPKLEGDRFSEGLRDLVSFCLQEKPQDRPSADSILKHQYIANTSKRYPTTSLVEMVQRYLMWEQQGGQRQSLFNPTGADGFDELSGDPADPDDDWNFS</sequence>
<evidence type="ECO:0000256" key="5">
    <source>
        <dbReference type="ARBA" id="ARBA00022741"/>
    </source>
</evidence>
<evidence type="ECO:0000256" key="9">
    <source>
        <dbReference type="ARBA" id="ARBA00048679"/>
    </source>
</evidence>
<dbReference type="PROSITE" id="PS50011">
    <property type="entry name" value="PROTEIN_KINASE_DOM"/>
    <property type="match status" value="1"/>
</dbReference>
<evidence type="ECO:0000256" key="7">
    <source>
        <dbReference type="ARBA" id="ARBA00022840"/>
    </source>
</evidence>
<dbReference type="InterPro" id="IPR000719">
    <property type="entry name" value="Prot_kinase_dom"/>
</dbReference>
<dbReference type="PROSITE" id="PS00107">
    <property type="entry name" value="PROTEIN_KINASE_ATP"/>
    <property type="match status" value="1"/>
</dbReference>
<accession>A0A6A6P8N5</accession>
<dbReference type="InterPro" id="IPR017441">
    <property type="entry name" value="Protein_kinase_ATP_BS"/>
</dbReference>
<keyword evidence="3 11" id="KW-0723">Serine/threonine-protein kinase</keyword>
<evidence type="ECO:0000259" key="13">
    <source>
        <dbReference type="PROSITE" id="PS50011"/>
    </source>
</evidence>
<dbReference type="InterPro" id="IPR050629">
    <property type="entry name" value="STE20/SPS1-PAK"/>
</dbReference>
<evidence type="ECO:0000256" key="1">
    <source>
        <dbReference type="ARBA" id="ARBA00008874"/>
    </source>
</evidence>
<dbReference type="EMBL" id="MU001674">
    <property type="protein sequence ID" value="KAF2459813.1"/>
    <property type="molecule type" value="Genomic_DNA"/>
</dbReference>
<dbReference type="EC" id="2.7.11.1" evidence="2"/>
<feature type="binding site" evidence="10">
    <location>
        <position position="74"/>
    </location>
    <ligand>
        <name>ATP</name>
        <dbReference type="ChEBI" id="CHEBI:30616"/>
    </ligand>
</feature>
<comment type="similarity">
    <text evidence="1">Belongs to the protein kinase superfamily. STE Ser/Thr protein kinase family. STE20 subfamily.</text>
</comment>
<gene>
    <name evidence="14" type="ORF">BDY21DRAFT_281182</name>
</gene>
<evidence type="ECO:0000313" key="15">
    <source>
        <dbReference type="Proteomes" id="UP000799766"/>
    </source>
</evidence>
<dbReference type="GO" id="GO:0005524">
    <property type="term" value="F:ATP binding"/>
    <property type="evidence" value="ECO:0007669"/>
    <property type="project" value="UniProtKB-UniRule"/>
</dbReference>
<dbReference type="Pfam" id="PF00069">
    <property type="entry name" value="Pkinase"/>
    <property type="match status" value="1"/>
</dbReference>
<reference evidence="14" key="1">
    <citation type="journal article" date="2020" name="Stud. Mycol.">
        <title>101 Dothideomycetes genomes: a test case for predicting lifestyles and emergence of pathogens.</title>
        <authorList>
            <person name="Haridas S."/>
            <person name="Albert R."/>
            <person name="Binder M."/>
            <person name="Bloem J."/>
            <person name="Labutti K."/>
            <person name="Salamov A."/>
            <person name="Andreopoulos B."/>
            <person name="Baker S."/>
            <person name="Barry K."/>
            <person name="Bills G."/>
            <person name="Bluhm B."/>
            <person name="Cannon C."/>
            <person name="Castanera R."/>
            <person name="Culley D."/>
            <person name="Daum C."/>
            <person name="Ezra D."/>
            <person name="Gonzalez J."/>
            <person name="Henrissat B."/>
            <person name="Kuo A."/>
            <person name="Liang C."/>
            <person name="Lipzen A."/>
            <person name="Lutzoni F."/>
            <person name="Magnuson J."/>
            <person name="Mondo S."/>
            <person name="Nolan M."/>
            <person name="Ohm R."/>
            <person name="Pangilinan J."/>
            <person name="Park H.-J."/>
            <person name="Ramirez L."/>
            <person name="Alfaro M."/>
            <person name="Sun H."/>
            <person name="Tritt A."/>
            <person name="Yoshinaga Y."/>
            <person name="Zwiers L.-H."/>
            <person name="Turgeon B."/>
            <person name="Goodwin S."/>
            <person name="Spatafora J."/>
            <person name="Crous P."/>
            <person name="Grigoriev I."/>
        </authorList>
    </citation>
    <scope>NUCLEOTIDE SEQUENCE</scope>
    <source>
        <strain evidence="14">ATCC 16933</strain>
    </source>
</reference>
<dbReference type="AlphaFoldDB" id="A0A6A6P8N5"/>
<organism evidence="14 15">
    <name type="scientific">Lineolata rhizophorae</name>
    <dbReference type="NCBI Taxonomy" id="578093"/>
    <lineage>
        <taxon>Eukaryota</taxon>
        <taxon>Fungi</taxon>
        <taxon>Dikarya</taxon>
        <taxon>Ascomycota</taxon>
        <taxon>Pezizomycotina</taxon>
        <taxon>Dothideomycetes</taxon>
        <taxon>Dothideomycetes incertae sedis</taxon>
        <taxon>Lineolatales</taxon>
        <taxon>Lineolataceae</taxon>
        <taxon>Lineolata</taxon>
    </lineage>
</organism>
<evidence type="ECO:0000256" key="4">
    <source>
        <dbReference type="ARBA" id="ARBA00022679"/>
    </source>
</evidence>
<evidence type="ECO:0000256" key="11">
    <source>
        <dbReference type="RuleBase" id="RU000304"/>
    </source>
</evidence>
<protein>
    <recommendedName>
        <fullName evidence="2">non-specific serine/threonine protein kinase</fullName>
        <ecNumber evidence="2">2.7.11.1</ecNumber>
    </recommendedName>
</protein>
<dbReference type="GO" id="GO:0004674">
    <property type="term" value="F:protein serine/threonine kinase activity"/>
    <property type="evidence" value="ECO:0007669"/>
    <property type="project" value="UniProtKB-KW"/>
</dbReference>
<evidence type="ECO:0000256" key="12">
    <source>
        <dbReference type="SAM" id="MobiDB-lite"/>
    </source>
</evidence>
<dbReference type="Gene3D" id="1.10.510.10">
    <property type="entry name" value="Transferase(Phosphotransferase) domain 1"/>
    <property type="match status" value="1"/>
</dbReference>
<keyword evidence="7 10" id="KW-0067">ATP-binding</keyword>
<feature type="compositionally biased region" description="Basic and acidic residues" evidence="12">
    <location>
        <begin position="19"/>
        <end position="30"/>
    </location>
</feature>
<dbReference type="Proteomes" id="UP000799766">
    <property type="component" value="Unassembled WGS sequence"/>
</dbReference>
<evidence type="ECO:0000256" key="2">
    <source>
        <dbReference type="ARBA" id="ARBA00012513"/>
    </source>
</evidence>
<dbReference type="InterPro" id="IPR008271">
    <property type="entry name" value="Ser/Thr_kinase_AS"/>
</dbReference>
<comment type="catalytic activity">
    <reaction evidence="8">
        <text>L-threonyl-[protein] + ATP = O-phospho-L-threonyl-[protein] + ADP + H(+)</text>
        <dbReference type="Rhea" id="RHEA:46608"/>
        <dbReference type="Rhea" id="RHEA-COMP:11060"/>
        <dbReference type="Rhea" id="RHEA-COMP:11605"/>
        <dbReference type="ChEBI" id="CHEBI:15378"/>
        <dbReference type="ChEBI" id="CHEBI:30013"/>
        <dbReference type="ChEBI" id="CHEBI:30616"/>
        <dbReference type="ChEBI" id="CHEBI:61977"/>
        <dbReference type="ChEBI" id="CHEBI:456216"/>
        <dbReference type="EC" id="2.7.11.1"/>
    </reaction>
</comment>
<evidence type="ECO:0000256" key="10">
    <source>
        <dbReference type="PROSITE-ProRule" id="PRU10141"/>
    </source>
</evidence>
<evidence type="ECO:0000313" key="14">
    <source>
        <dbReference type="EMBL" id="KAF2459813.1"/>
    </source>
</evidence>
<proteinExistence type="inferred from homology"/>
<dbReference type="OrthoDB" id="248923at2759"/>
<evidence type="ECO:0000256" key="8">
    <source>
        <dbReference type="ARBA" id="ARBA00047899"/>
    </source>
</evidence>
<dbReference type="PROSITE" id="PS00108">
    <property type="entry name" value="PROTEIN_KINASE_ST"/>
    <property type="match status" value="1"/>
</dbReference>
<dbReference type="GO" id="GO:0005737">
    <property type="term" value="C:cytoplasm"/>
    <property type="evidence" value="ECO:0007669"/>
    <property type="project" value="TreeGrafter"/>
</dbReference>
<evidence type="ECO:0000256" key="6">
    <source>
        <dbReference type="ARBA" id="ARBA00022777"/>
    </source>
</evidence>
<dbReference type="InterPro" id="IPR011009">
    <property type="entry name" value="Kinase-like_dom_sf"/>
</dbReference>
<feature type="region of interest" description="Disordered" evidence="12">
    <location>
        <begin position="351"/>
        <end position="378"/>
    </location>
</feature>
<feature type="domain" description="Protein kinase" evidence="13">
    <location>
        <begin position="45"/>
        <end position="320"/>
    </location>
</feature>
<dbReference type="PANTHER" id="PTHR48012">
    <property type="entry name" value="STERILE20-LIKE KINASE, ISOFORM B-RELATED"/>
    <property type="match status" value="1"/>
</dbReference>
<keyword evidence="15" id="KW-1185">Reference proteome</keyword>
<evidence type="ECO:0000256" key="3">
    <source>
        <dbReference type="ARBA" id="ARBA00022527"/>
    </source>
</evidence>
<dbReference type="PANTHER" id="PTHR48012:SF10">
    <property type="entry name" value="FI20177P1"/>
    <property type="match status" value="1"/>
</dbReference>
<comment type="catalytic activity">
    <reaction evidence="9">
        <text>L-seryl-[protein] + ATP = O-phospho-L-seryl-[protein] + ADP + H(+)</text>
        <dbReference type="Rhea" id="RHEA:17989"/>
        <dbReference type="Rhea" id="RHEA-COMP:9863"/>
        <dbReference type="Rhea" id="RHEA-COMP:11604"/>
        <dbReference type="ChEBI" id="CHEBI:15378"/>
        <dbReference type="ChEBI" id="CHEBI:29999"/>
        <dbReference type="ChEBI" id="CHEBI:30616"/>
        <dbReference type="ChEBI" id="CHEBI:83421"/>
        <dbReference type="ChEBI" id="CHEBI:456216"/>
        <dbReference type="EC" id="2.7.11.1"/>
    </reaction>
</comment>
<keyword evidence="4" id="KW-0808">Transferase</keyword>
<keyword evidence="5 10" id="KW-0547">Nucleotide-binding</keyword>
<feature type="non-terminal residue" evidence="14">
    <location>
        <position position="378"/>
    </location>
</feature>
<name>A0A6A6P8N5_9PEZI</name>
<keyword evidence="6 14" id="KW-0418">Kinase</keyword>
<feature type="compositionally biased region" description="Polar residues" evidence="12">
    <location>
        <begin position="7"/>
        <end position="18"/>
    </location>
</feature>
<feature type="region of interest" description="Disordered" evidence="12">
    <location>
        <begin position="1"/>
        <end position="30"/>
    </location>
</feature>